<organism evidence="2 3">
    <name type="scientific">Colletotrichum orchidophilum</name>
    <dbReference type="NCBI Taxonomy" id="1209926"/>
    <lineage>
        <taxon>Eukaryota</taxon>
        <taxon>Fungi</taxon>
        <taxon>Dikarya</taxon>
        <taxon>Ascomycota</taxon>
        <taxon>Pezizomycotina</taxon>
        <taxon>Sordariomycetes</taxon>
        <taxon>Hypocreomycetidae</taxon>
        <taxon>Glomerellales</taxon>
        <taxon>Glomerellaceae</taxon>
        <taxon>Colletotrichum</taxon>
    </lineage>
</organism>
<evidence type="ECO:0000313" key="2">
    <source>
        <dbReference type="EMBL" id="OHE95667.1"/>
    </source>
</evidence>
<dbReference type="OrthoDB" id="5985073at2759"/>
<evidence type="ECO:0008006" key="4">
    <source>
        <dbReference type="Google" id="ProtNLM"/>
    </source>
</evidence>
<feature type="compositionally biased region" description="Pro residues" evidence="1">
    <location>
        <begin position="44"/>
        <end position="53"/>
    </location>
</feature>
<dbReference type="InterPro" id="IPR052210">
    <property type="entry name" value="LysM1-like"/>
</dbReference>
<dbReference type="GO" id="GO:0008061">
    <property type="term" value="F:chitin binding"/>
    <property type="evidence" value="ECO:0007669"/>
    <property type="project" value="InterPro"/>
</dbReference>
<sequence>MSVCRYSPWLNIDCPNLHVATPVLGSVLCLGPQGADITTTAPLPSGPTAPPGPGDGYTTVPVDPPEGAVVAESTTLRCGRWSVVDERAQTCMGMCIQSGIMSALSFEVNLSLDAADCRASLKRGFTRTAWGLCMNETFPLWRVCRS</sequence>
<reference evidence="2 3" key="1">
    <citation type="submission" date="2016-09" db="EMBL/GenBank/DDBJ databases">
        <authorList>
            <person name="Capua I."/>
            <person name="De Benedictis P."/>
            <person name="Joannis T."/>
            <person name="Lombin L.H."/>
            <person name="Cattoli G."/>
        </authorList>
    </citation>
    <scope>NUCLEOTIDE SEQUENCE [LARGE SCALE GENOMIC DNA]</scope>
    <source>
        <strain evidence="2 3">IMI 309357</strain>
    </source>
</reference>
<dbReference type="GeneID" id="34562239"/>
<evidence type="ECO:0000313" key="3">
    <source>
        <dbReference type="Proteomes" id="UP000176998"/>
    </source>
</evidence>
<dbReference type="EMBL" id="MJBS01000080">
    <property type="protein sequence ID" value="OHE95667.1"/>
    <property type="molecule type" value="Genomic_DNA"/>
</dbReference>
<feature type="region of interest" description="Disordered" evidence="1">
    <location>
        <begin position="39"/>
        <end position="58"/>
    </location>
</feature>
<dbReference type="PANTHER" id="PTHR34997:SF16">
    <property type="entry name" value="LYSM DOMAIN-CONTAINING PROTEIN"/>
    <property type="match status" value="1"/>
</dbReference>
<dbReference type="Proteomes" id="UP000176998">
    <property type="component" value="Unassembled WGS sequence"/>
</dbReference>
<keyword evidence="3" id="KW-1185">Reference proteome</keyword>
<protein>
    <recommendedName>
        <fullName evidence="4">LysM domain-containing protein</fullName>
    </recommendedName>
</protein>
<dbReference type="RefSeq" id="XP_022472828.1">
    <property type="nucleotide sequence ID" value="XM_022620729.1"/>
</dbReference>
<gene>
    <name evidence="2" type="ORF">CORC01_09099</name>
</gene>
<dbReference type="STRING" id="1209926.A0A1G4B2P8"/>
<name>A0A1G4B2P8_9PEZI</name>
<comment type="caution">
    <text evidence="2">The sequence shown here is derived from an EMBL/GenBank/DDBJ whole genome shotgun (WGS) entry which is preliminary data.</text>
</comment>
<dbReference type="AlphaFoldDB" id="A0A1G4B2P8"/>
<proteinExistence type="predicted"/>
<evidence type="ECO:0000256" key="1">
    <source>
        <dbReference type="SAM" id="MobiDB-lite"/>
    </source>
</evidence>
<accession>A0A1G4B2P8</accession>
<dbReference type="PANTHER" id="PTHR34997">
    <property type="entry name" value="AM15"/>
    <property type="match status" value="1"/>
</dbReference>